<evidence type="ECO:0000256" key="2">
    <source>
        <dbReference type="ARBA" id="ARBA00022679"/>
    </source>
</evidence>
<dbReference type="EMBL" id="AZHD01000003">
    <property type="protein sequence ID" value="OAA65375.1"/>
    <property type="molecule type" value="Genomic_DNA"/>
</dbReference>
<evidence type="ECO:0000313" key="4">
    <source>
        <dbReference type="Proteomes" id="UP000076874"/>
    </source>
</evidence>
<dbReference type="Gene3D" id="3.30.1540.10">
    <property type="entry name" value="formyl-coa transferase, domain 3"/>
    <property type="match status" value="1"/>
</dbReference>
<dbReference type="STRING" id="1081102.A0A167XTE7"/>
<keyword evidence="4" id="KW-1185">Reference proteome</keyword>
<evidence type="ECO:0000256" key="1">
    <source>
        <dbReference type="ARBA" id="ARBA00008383"/>
    </source>
</evidence>
<comment type="similarity">
    <text evidence="1">Belongs to the CoA-transferase III family.</text>
</comment>
<dbReference type="InterPro" id="IPR050483">
    <property type="entry name" value="CoA-transferase_III_domain"/>
</dbReference>
<proteinExistence type="inferred from homology"/>
<dbReference type="InterPro" id="IPR023606">
    <property type="entry name" value="CoA-Trfase_III_dom_1_sf"/>
</dbReference>
<protein>
    <submittedName>
        <fullName evidence="3">CoA-transferase family III</fullName>
    </submittedName>
</protein>
<accession>A0A167XTE7</accession>
<dbReference type="PANTHER" id="PTHR48207">
    <property type="entry name" value="SUCCINATE--HYDROXYMETHYLGLUTARATE COA-TRANSFERASE"/>
    <property type="match status" value="1"/>
</dbReference>
<organism evidence="3 4">
    <name type="scientific">Niveomyces insectorum RCEF 264</name>
    <dbReference type="NCBI Taxonomy" id="1081102"/>
    <lineage>
        <taxon>Eukaryota</taxon>
        <taxon>Fungi</taxon>
        <taxon>Dikarya</taxon>
        <taxon>Ascomycota</taxon>
        <taxon>Pezizomycotina</taxon>
        <taxon>Sordariomycetes</taxon>
        <taxon>Hypocreomycetidae</taxon>
        <taxon>Hypocreales</taxon>
        <taxon>Cordycipitaceae</taxon>
        <taxon>Niveomyces</taxon>
    </lineage>
</organism>
<evidence type="ECO:0000313" key="3">
    <source>
        <dbReference type="EMBL" id="OAA65375.1"/>
    </source>
</evidence>
<keyword evidence="2 3" id="KW-0808">Transferase</keyword>
<dbReference type="PANTHER" id="PTHR48207:SF3">
    <property type="entry name" value="SUCCINATE--HYDROXYMETHYLGLUTARATE COA-TRANSFERASE"/>
    <property type="match status" value="1"/>
</dbReference>
<dbReference type="GO" id="GO:0005739">
    <property type="term" value="C:mitochondrion"/>
    <property type="evidence" value="ECO:0007669"/>
    <property type="project" value="TreeGrafter"/>
</dbReference>
<dbReference type="GO" id="GO:0047369">
    <property type="term" value="F:succinate-hydroxymethylglutarate CoA-transferase activity"/>
    <property type="evidence" value="ECO:0007669"/>
    <property type="project" value="TreeGrafter"/>
</dbReference>
<sequence length="484" mass="51560">MSSWLLRAAPRRPVAWSPAALLPAANCWYGHFSTTSALGSSAPTTSRTNSGALSGVKILDLTRVLAGPFCTQILADYGADVVKVEHPKGGDDTRLWREEDEKTFWKDGEATSLYFHTINRNKRSIAVNLKHAKGRQLVLDLARQADVVVENFIPGKLEQLGLGYATLKSINPSVILASISGYGATGPYAHRAGYDVIGAAEGGLLHITGEPDGAPTKPGVGLMDMCTGLYLHGAILAALRQRDVTGGRTGGGLGQHVDTSLFETTVSVTANVGMAWLNLEKEARRWGTAHPTIVPYEAFPTLDAYIVVGAVNDRQFETLCKLLGGVSDDDANAASAVSPGACAAANTTDIASLYESPLYSSNAARVQNRVALHHLLAARFAKRPTAEWERIFAGSGMPYGPVNTLQKAFAHPQAAARRMVETVPQEAAVSGRVKVLGMPVKFSESQPTMRTPPPALGQHTEEVLTEALGMTAKEIAELRKEGAI</sequence>
<dbReference type="Pfam" id="PF02515">
    <property type="entry name" value="CoA_transf_3"/>
    <property type="match status" value="2"/>
</dbReference>
<reference evidence="3 4" key="1">
    <citation type="journal article" date="2016" name="Genome Biol. Evol.">
        <title>Divergent and convergent evolution of fungal pathogenicity.</title>
        <authorList>
            <person name="Shang Y."/>
            <person name="Xiao G."/>
            <person name="Zheng P."/>
            <person name="Cen K."/>
            <person name="Zhan S."/>
            <person name="Wang C."/>
        </authorList>
    </citation>
    <scope>NUCLEOTIDE SEQUENCE [LARGE SCALE GENOMIC DNA]</scope>
    <source>
        <strain evidence="3 4">RCEF 264</strain>
    </source>
</reference>
<gene>
    <name evidence="3" type="ORF">SPI_02162</name>
</gene>
<name>A0A167XTE7_9HYPO</name>
<dbReference type="SUPFAM" id="SSF89796">
    <property type="entry name" value="CoA-transferase family III (CaiB/BaiF)"/>
    <property type="match status" value="1"/>
</dbReference>
<dbReference type="AlphaFoldDB" id="A0A167XTE7"/>
<dbReference type="OrthoDB" id="5863171at2759"/>
<comment type="caution">
    <text evidence="3">The sequence shown here is derived from an EMBL/GenBank/DDBJ whole genome shotgun (WGS) entry which is preliminary data.</text>
</comment>
<dbReference type="InterPro" id="IPR003673">
    <property type="entry name" value="CoA-Trfase_fam_III"/>
</dbReference>
<dbReference type="Gene3D" id="3.40.50.10540">
    <property type="entry name" value="Crotonobetainyl-coa:carnitine coa-transferase, domain 1"/>
    <property type="match status" value="2"/>
</dbReference>
<dbReference type="InterPro" id="IPR044855">
    <property type="entry name" value="CoA-Trfase_III_dom3_sf"/>
</dbReference>
<dbReference type="Proteomes" id="UP000076874">
    <property type="component" value="Unassembled WGS sequence"/>
</dbReference>